<evidence type="ECO:0000256" key="16">
    <source>
        <dbReference type="ARBA" id="ARBA00048535"/>
    </source>
</evidence>
<evidence type="ECO:0000256" key="8">
    <source>
        <dbReference type="ARBA" id="ARBA00045705"/>
    </source>
</evidence>
<evidence type="ECO:0000313" key="23">
    <source>
        <dbReference type="Proteomes" id="UP000326759"/>
    </source>
</evidence>
<comment type="catalytic activity">
    <reaction evidence="19">
        <text>resolvin D2 + NAD(+) = 16-oxoresolvin D2 + NADH + H(+)</text>
        <dbReference type="Rhea" id="RHEA:53588"/>
        <dbReference type="ChEBI" id="CHEBI:15378"/>
        <dbReference type="ChEBI" id="CHEBI:57540"/>
        <dbReference type="ChEBI" id="CHEBI:57945"/>
        <dbReference type="ChEBI" id="CHEBI:133367"/>
        <dbReference type="ChEBI" id="CHEBI:137498"/>
    </reaction>
    <physiologicalReaction direction="left-to-right" evidence="19">
        <dbReference type="Rhea" id="RHEA:53589"/>
    </physiologicalReaction>
</comment>
<evidence type="ECO:0000256" key="5">
    <source>
        <dbReference type="ARBA" id="ARBA00040276"/>
    </source>
</evidence>
<evidence type="ECO:0000256" key="3">
    <source>
        <dbReference type="ARBA" id="ARBA00038968"/>
    </source>
</evidence>
<evidence type="ECO:0000256" key="21">
    <source>
        <dbReference type="ARBA" id="ARBA00049188"/>
    </source>
</evidence>
<evidence type="ECO:0000256" key="1">
    <source>
        <dbReference type="ARBA" id="ARBA00006484"/>
    </source>
</evidence>
<evidence type="ECO:0000256" key="2">
    <source>
        <dbReference type="ARBA" id="ARBA00023002"/>
    </source>
</evidence>
<comment type="catalytic activity">
    <reaction evidence="12">
        <text>15-oxo-(5S,6R)-dihydroxy-(7E,9E,11Z)-eicosatrienoate + NADH + H(+) = (5S,6R,15S)-trihydroxy-(7E,9E,11Z)-eicosatrienoate + NAD(+)</text>
        <dbReference type="Rhea" id="RHEA:41596"/>
        <dbReference type="ChEBI" id="CHEBI:15378"/>
        <dbReference type="ChEBI" id="CHEBI:57540"/>
        <dbReference type="ChEBI" id="CHEBI:57945"/>
        <dbReference type="ChEBI" id="CHEBI:78325"/>
        <dbReference type="ChEBI" id="CHEBI:78329"/>
    </reaction>
    <physiologicalReaction direction="left-to-right" evidence="12">
        <dbReference type="Rhea" id="RHEA:41597"/>
    </physiologicalReaction>
</comment>
<evidence type="ECO:0000256" key="4">
    <source>
        <dbReference type="ARBA" id="ARBA00039060"/>
    </source>
</evidence>
<dbReference type="EC" id="1.1.1.232" evidence="4"/>
<protein>
    <recommendedName>
        <fullName evidence="5">15-hydroxyprostaglandin dehydrogenase [NAD(+)]</fullName>
        <ecNumber evidence="3">1.1.1.141</ecNumber>
        <ecNumber evidence="4">1.1.1.232</ecNumber>
    </recommendedName>
    <alternativeName>
        <fullName evidence="7">Eicosanoid/docosanoid dehydrogenase [NAD(+)]</fullName>
    </alternativeName>
    <alternativeName>
        <fullName evidence="6">Prostaglandin dehydrogenase 1</fullName>
    </alternativeName>
</protein>
<dbReference type="EMBL" id="SEYY01001204">
    <property type="protein sequence ID" value="KAB7505515.1"/>
    <property type="molecule type" value="Genomic_DNA"/>
</dbReference>
<dbReference type="Pfam" id="PF00106">
    <property type="entry name" value="adh_short"/>
    <property type="match status" value="1"/>
</dbReference>
<comment type="catalytic activity">
    <reaction evidence="13">
        <text>(11R)-hydroxy-(5Z,8Z,12E,14Z)-eicosatetraenoate + NAD(+) = 11-oxo-(5Z,8Z,12E,14Z)-eicosatetraenoate + NADH + H(+)</text>
        <dbReference type="Rhea" id="RHEA:48640"/>
        <dbReference type="ChEBI" id="CHEBI:15378"/>
        <dbReference type="ChEBI" id="CHEBI:57540"/>
        <dbReference type="ChEBI" id="CHEBI:57945"/>
        <dbReference type="ChEBI" id="CHEBI:78836"/>
        <dbReference type="ChEBI" id="CHEBI:90697"/>
    </reaction>
    <physiologicalReaction direction="left-to-right" evidence="13">
        <dbReference type="Rhea" id="RHEA:48641"/>
    </physiologicalReaction>
</comment>
<proteinExistence type="inferred from homology"/>
<evidence type="ECO:0000256" key="6">
    <source>
        <dbReference type="ARBA" id="ARBA00041812"/>
    </source>
</evidence>
<keyword evidence="23" id="KW-1185">Reference proteome</keyword>
<evidence type="ECO:0000256" key="20">
    <source>
        <dbReference type="ARBA" id="ARBA00049151"/>
    </source>
</evidence>
<evidence type="ECO:0000256" key="19">
    <source>
        <dbReference type="ARBA" id="ARBA00048921"/>
    </source>
</evidence>
<evidence type="ECO:0000256" key="12">
    <source>
        <dbReference type="ARBA" id="ARBA00048140"/>
    </source>
</evidence>
<dbReference type="PANTHER" id="PTHR44229">
    <property type="entry name" value="15-HYDROXYPROSTAGLANDIN DEHYDROGENASE [NAD(+)]"/>
    <property type="match status" value="1"/>
</dbReference>
<dbReference type="GO" id="GO:0005737">
    <property type="term" value="C:cytoplasm"/>
    <property type="evidence" value="ECO:0007669"/>
    <property type="project" value="TreeGrafter"/>
</dbReference>
<comment type="catalytic activity">
    <reaction evidence="15">
        <text>resolvin D2 + NAD(+) = 7-oxoresolvin D2 + NADH + H(+)</text>
        <dbReference type="Rhea" id="RHEA:53584"/>
        <dbReference type="ChEBI" id="CHEBI:15378"/>
        <dbReference type="ChEBI" id="CHEBI:57540"/>
        <dbReference type="ChEBI" id="CHEBI:57945"/>
        <dbReference type="ChEBI" id="CHEBI:133367"/>
        <dbReference type="ChEBI" id="CHEBI:137497"/>
    </reaction>
    <physiologicalReaction direction="left-to-right" evidence="15">
        <dbReference type="Rhea" id="RHEA:53585"/>
    </physiologicalReaction>
</comment>
<accession>A0A5N5TJ01</accession>
<evidence type="ECO:0000256" key="13">
    <source>
        <dbReference type="ARBA" id="ARBA00048144"/>
    </source>
</evidence>
<comment type="function">
    <text evidence="8">Catalyzes the NAD-dependent dehydrogenation (oxidation) of a broad array of hydroxylated polyunsaturated fatty acids (mainly eicosanoids and docosanoids, including prostaglandins, lipoxins and resolvins), yielding their corresponding keto (oxo) metabolites. Decreases the levels of the pro-proliferative prostaglandins such as prostaglandin E2 (whose activity is increased in cancer because of an increase in the expression of cyclooxygenase 2) and generates oxo-fatty acid products that can profoundly influence cell function by abrogating pro-inflammatory cytokine expression. Converts resolvins E1, D1 and D2 to their oxo products, which represents a mode of resolvin inactivation. Resolvin E1 plays important roles during the resolution phase of acute inflammation, while resolvins D1 and D2 have a unique role in obesity-induced adipose inflammation.</text>
</comment>
<dbReference type="PANTHER" id="PTHR44229:SF4">
    <property type="entry name" value="15-HYDROXYPROSTAGLANDIN DEHYDROGENASE [NAD(+)]"/>
    <property type="match status" value="1"/>
</dbReference>
<dbReference type="SUPFAM" id="SSF51735">
    <property type="entry name" value="NAD(P)-binding Rossmann-fold domains"/>
    <property type="match status" value="1"/>
</dbReference>
<dbReference type="OrthoDB" id="6368354at2759"/>
<dbReference type="GO" id="GO:0047034">
    <property type="term" value="F:15-hydroxyicosatetraenoate dehydrogenase activity"/>
    <property type="evidence" value="ECO:0007669"/>
    <property type="project" value="UniProtKB-EC"/>
</dbReference>
<keyword evidence="2" id="KW-0560">Oxidoreductase</keyword>
<dbReference type="InterPro" id="IPR002347">
    <property type="entry name" value="SDR_fam"/>
</dbReference>
<evidence type="ECO:0000256" key="11">
    <source>
        <dbReference type="ARBA" id="ARBA00048008"/>
    </source>
</evidence>
<comment type="catalytic activity">
    <reaction evidence="21">
        <text>resolvin E1 + NAD(+) = 18-oxo-resolvin E1 + NADH + H(+)</text>
        <dbReference type="Rhea" id="RHEA:49244"/>
        <dbReference type="ChEBI" id="CHEBI:15378"/>
        <dbReference type="ChEBI" id="CHEBI:57540"/>
        <dbReference type="ChEBI" id="CHEBI:57945"/>
        <dbReference type="ChEBI" id="CHEBI:91000"/>
        <dbReference type="ChEBI" id="CHEBI:91001"/>
    </reaction>
    <physiologicalReaction direction="left-to-right" evidence="21">
        <dbReference type="Rhea" id="RHEA:49245"/>
    </physiologicalReaction>
</comment>
<name>A0A5N5TJ01_9CRUS</name>
<dbReference type="PRINTS" id="PR00081">
    <property type="entry name" value="GDHRDH"/>
</dbReference>
<evidence type="ECO:0000256" key="10">
    <source>
        <dbReference type="ARBA" id="ARBA00047672"/>
    </source>
</evidence>
<reference evidence="22 23" key="1">
    <citation type="journal article" date="2019" name="PLoS Biol.">
        <title>Sex chromosomes control vertical transmission of feminizing Wolbachia symbionts in an isopod.</title>
        <authorList>
            <person name="Becking T."/>
            <person name="Chebbi M.A."/>
            <person name="Giraud I."/>
            <person name="Moumen B."/>
            <person name="Laverre T."/>
            <person name="Caubet Y."/>
            <person name="Peccoud J."/>
            <person name="Gilbert C."/>
            <person name="Cordaux R."/>
        </authorList>
    </citation>
    <scope>NUCLEOTIDE SEQUENCE [LARGE SCALE GENOMIC DNA]</scope>
    <source>
        <strain evidence="22">ANa2</strain>
        <tissue evidence="22">Whole body excluding digestive tract and cuticle</tissue>
    </source>
</reference>
<dbReference type="EC" id="1.1.1.141" evidence="3"/>
<comment type="catalytic activity">
    <reaction evidence="17">
        <text>prostaglandin A1 + NAD(+) = 15-oxo-prostaglandin A1 + NADH + H(+)</text>
        <dbReference type="Rhea" id="RHEA:41263"/>
        <dbReference type="ChEBI" id="CHEBI:15378"/>
        <dbReference type="ChEBI" id="CHEBI:57398"/>
        <dbReference type="ChEBI" id="CHEBI:57540"/>
        <dbReference type="ChEBI" id="CHEBI:57945"/>
        <dbReference type="ChEBI" id="CHEBI:85072"/>
    </reaction>
    <physiologicalReaction direction="left-to-right" evidence="17">
        <dbReference type="Rhea" id="RHEA:41264"/>
    </physiologicalReaction>
</comment>
<evidence type="ECO:0000256" key="15">
    <source>
        <dbReference type="ARBA" id="ARBA00048393"/>
    </source>
</evidence>
<comment type="catalytic activity">
    <reaction evidence="11">
        <text>14-hydroxy-(4Z,7Z,10Z,12E,16Z,19Z)-docosahexaenoate + NAD(+) = 14-oxo-(4Z,7Z,10Z,12E,16Z,19Z)-docosahexaenoate + NADH + H(+)</text>
        <dbReference type="Rhea" id="RHEA:48952"/>
        <dbReference type="ChEBI" id="CHEBI:15378"/>
        <dbReference type="ChEBI" id="CHEBI:57540"/>
        <dbReference type="ChEBI" id="CHEBI:57945"/>
        <dbReference type="ChEBI" id="CHEBI:90866"/>
        <dbReference type="ChEBI" id="CHEBI:90867"/>
    </reaction>
    <physiologicalReaction direction="left-to-right" evidence="11">
        <dbReference type="Rhea" id="RHEA:48953"/>
    </physiologicalReaction>
</comment>
<comment type="catalytic activity">
    <reaction evidence="16">
        <text>lipoxin A4 + NAD(+) = 15-oxo-(5S,6R)-dihydroxy-(7E,9E,11Z,13E)-eicosatetraenoate + NADH + H(+)</text>
        <dbReference type="Rhea" id="RHEA:41572"/>
        <dbReference type="ChEBI" id="CHEBI:15378"/>
        <dbReference type="ChEBI" id="CHEBI:57540"/>
        <dbReference type="ChEBI" id="CHEBI:57945"/>
        <dbReference type="ChEBI" id="CHEBI:67026"/>
        <dbReference type="ChEBI" id="CHEBI:78311"/>
    </reaction>
    <physiologicalReaction direction="left-to-right" evidence="16">
        <dbReference type="Rhea" id="RHEA:41573"/>
    </physiologicalReaction>
</comment>
<dbReference type="InterPro" id="IPR036291">
    <property type="entry name" value="NAD(P)-bd_dom_sf"/>
</dbReference>
<comment type="catalytic activity">
    <reaction evidence="9">
        <text>prostaglandin E1 + NAD(+) = 15-oxoprostaglandin E1 + NADH + H(+)</text>
        <dbReference type="Rhea" id="RHEA:16477"/>
        <dbReference type="ChEBI" id="CHEBI:15378"/>
        <dbReference type="ChEBI" id="CHEBI:57397"/>
        <dbReference type="ChEBI" id="CHEBI:57401"/>
        <dbReference type="ChEBI" id="CHEBI:57540"/>
        <dbReference type="ChEBI" id="CHEBI:57945"/>
    </reaction>
    <physiologicalReaction direction="left-to-right" evidence="9">
        <dbReference type="Rhea" id="RHEA:16478"/>
    </physiologicalReaction>
</comment>
<comment type="catalytic activity">
    <reaction evidence="20">
        <text>(15S)-hydroxy-(5Z,8Z,11Z,13E)-eicosatetraenoate + NAD(+) = 15-oxo-(5Z,8Z,11Z,13E)-eicosatetraenoate + NADH + H(+)</text>
        <dbReference type="Rhea" id="RHEA:23260"/>
        <dbReference type="ChEBI" id="CHEBI:15378"/>
        <dbReference type="ChEBI" id="CHEBI:57409"/>
        <dbReference type="ChEBI" id="CHEBI:57410"/>
        <dbReference type="ChEBI" id="CHEBI:57540"/>
        <dbReference type="ChEBI" id="CHEBI:57945"/>
        <dbReference type="EC" id="1.1.1.232"/>
    </reaction>
    <physiologicalReaction direction="left-to-right" evidence="20">
        <dbReference type="Rhea" id="RHEA:23261"/>
    </physiologicalReaction>
</comment>
<organism evidence="22 23">
    <name type="scientific">Armadillidium nasatum</name>
    <dbReference type="NCBI Taxonomy" id="96803"/>
    <lineage>
        <taxon>Eukaryota</taxon>
        <taxon>Metazoa</taxon>
        <taxon>Ecdysozoa</taxon>
        <taxon>Arthropoda</taxon>
        <taxon>Crustacea</taxon>
        <taxon>Multicrustacea</taxon>
        <taxon>Malacostraca</taxon>
        <taxon>Eumalacostraca</taxon>
        <taxon>Peracarida</taxon>
        <taxon>Isopoda</taxon>
        <taxon>Oniscidea</taxon>
        <taxon>Crinocheta</taxon>
        <taxon>Armadillidiidae</taxon>
        <taxon>Armadillidium</taxon>
    </lineage>
</organism>
<dbReference type="Proteomes" id="UP000326759">
    <property type="component" value="Unassembled WGS sequence"/>
</dbReference>
<evidence type="ECO:0000256" key="9">
    <source>
        <dbReference type="ARBA" id="ARBA00047325"/>
    </source>
</evidence>
<comment type="catalytic activity">
    <reaction evidence="10">
        <text>resolvin D1 + NAD(+) = 8-oxoresolvin D1 + NADH + H(+)</text>
        <dbReference type="Rhea" id="RHEA:50124"/>
        <dbReference type="ChEBI" id="CHEBI:15378"/>
        <dbReference type="ChEBI" id="CHEBI:57540"/>
        <dbReference type="ChEBI" id="CHEBI:57945"/>
        <dbReference type="ChEBI" id="CHEBI:132079"/>
        <dbReference type="ChEBI" id="CHEBI:132080"/>
    </reaction>
    <physiologicalReaction direction="left-to-right" evidence="10">
        <dbReference type="Rhea" id="RHEA:50125"/>
    </physiologicalReaction>
</comment>
<comment type="catalytic activity">
    <reaction evidence="14">
        <text>resolvin D1 + NAD(+) = 17-oxoresolvin D1 + NADH + H(+)</text>
        <dbReference type="Rhea" id="RHEA:50128"/>
        <dbReference type="ChEBI" id="CHEBI:15378"/>
        <dbReference type="ChEBI" id="CHEBI:57540"/>
        <dbReference type="ChEBI" id="CHEBI:57945"/>
        <dbReference type="ChEBI" id="CHEBI:132079"/>
        <dbReference type="ChEBI" id="CHEBI:132081"/>
    </reaction>
    <physiologicalReaction direction="left-to-right" evidence="14">
        <dbReference type="Rhea" id="RHEA:50129"/>
    </physiologicalReaction>
</comment>
<comment type="catalytic activity">
    <reaction evidence="18">
        <text>prostaglandin E2 + NAD(+) = 15-oxoprostaglandin E2 + NADH + H(+)</text>
        <dbReference type="Rhea" id="RHEA:11876"/>
        <dbReference type="ChEBI" id="CHEBI:15378"/>
        <dbReference type="ChEBI" id="CHEBI:57400"/>
        <dbReference type="ChEBI" id="CHEBI:57540"/>
        <dbReference type="ChEBI" id="CHEBI:57945"/>
        <dbReference type="ChEBI" id="CHEBI:606564"/>
        <dbReference type="EC" id="1.1.1.141"/>
    </reaction>
    <physiologicalReaction direction="left-to-right" evidence="18">
        <dbReference type="Rhea" id="RHEA:11877"/>
    </physiologicalReaction>
</comment>
<gene>
    <name evidence="22" type="primary">ZSD1</name>
    <name evidence="22" type="ORF">Anas_06029</name>
</gene>
<evidence type="ECO:0000256" key="14">
    <source>
        <dbReference type="ARBA" id="ARBA00048170"/>
    </source>
</evidence>
<evidence type="ECO:0000256" key="18">
    <source>
        <dbReference type="ARBA" id="ARBA00048739"/>
    </source>
</evidence>
<dbReference type="GO" id="GO:0016404">
    <property type="term" value="F:15-hydroxyprostaglandin dehydrogenase (NAD+) activity"/>
    <property type="evidence" value="ECO:0007669"/>
    <property type="project" value="UniProtKB-EC"/>
</dbReference>
<evidence type="ECO:0000256" key="17">
    <source>
        <dbReference type="ARBA" id="ARBA00048611"/>
    </source>
</evidence>
<evidence type="ECO:0000256" key="7">
    <source>
        <dbReference type="ARBA" id="ARBA00042026"/>
    </source>
</evidence>
<comment type="caution">
    <text evidence="22">The sequence shown here is derived from an EMBL/GenBank/DDBJ whole genome shotgun (WGS) entry which is preliminary data.</text>
</comment>
<evidence type="ECO:0000313" key="22">
    <source>
        <dbReference type="EMBL" id="KAB7505515.1"/>
    </source>
</evidence>
<sequence>MDFNGKVVLITGGAGGIGKSLARTFLEKGAKVSVCDVNEVEGKLVSEQLEKEFGKNKILFTKCDVTKEEDFERAYNSCESFLGIIDILINNAAVLVNDFRKETEVIQICSD</sequence>
<comment type="similarity">
    <text evidence="1">Belongs to the short-chain dehydrogenases/reductases (SDR) family.</text>
</comment>
<dbReference type="Gene3D" id="3.40.50.720">
    <property type="entry name" value="NAD(P)-binding Rossmann-like Domain"/>
    <property type="match status" value="1"/>
</dbReference>
<dbReference type="AlphaFoldDB" id="A0A5N5TJ01"/>